<dbReference type="PANTHER" id="PTHR21556:SF2">
    <property type="entry name" value="TRESLIN"/>
    <property type="match status" value="1"/>
</dbReference>
<dbReference type="AlphaFoldDB" id="A0ABD3TN00"/>
<name>A0ABD3TN00_9LAMI</name>
<feature type="compositionally biased region" description="Basic and acidic residues" evidence="1">
    <location>
        <begin position="697"/>
        <end position="707"/>
    </location>
</feature>
<evidence type="ECO:0008006" key="4">
    <source>
        <dbReference type="Google" id="ProtNLM"/>
    </source>
</evidence>
<keyword evidence="3" id="KW-1185">Reference proteome</keyword>
<feature type="region of interest" description="Disordered" evidence="1">
    <location>
        <begin position="496"/>
        <end position="524"/>
    </location>
</feature>
<feature type="region of interest" description="Disordered" evidence="1">
    <location>
        <begin position="697"/>
        <end position="716"/>
    </location>
</feature>
<dbReference type="EMBL" id="JBJXBP010000003">
    <property type="protein sequence ID" value="KAL3837730.1"/>
    <property type="molecule type" value="Genomic_DNA"/>
</dbReference>
<feature type="region of interest" description="Disordered" evidence="1">
    <location>
        <begin position="836"/>
        <end position="870"/>
    </location>
</feature>
<proteinExistence type="predicted"/>
<protein>
    <recommendedName>
        <fullName evidence="4">Treslin N-terminal domain-containing protein</fullName>
    </recommendedName>
</protein>
<sequence length="954" mass="106934">MAPPNQPPPPSPSPSVALNFSKTQRLVLLIDLHPILTLENPNPYISALSAAAARLIRFPPLSSSLSAYKLFFSSLSPLQSDAVLPRHLSTPSLSFNLSSQTLDSLSTSLNYISSLSDSINSPPQLCEPCEKHVASSLLQLTRDYAWEIDNENLLGKNGLNDEDFVKIRSNLVMLFSPFSSLVECFDVPEFHRVFCAVREALVSRDIHICWIDVLKNAELKIEVVDEKTRDFEDKLVIFKDGIRKLGWGFCSSDLIVLGSALLPMGLIYPKVGVTFDFVDFHGFDKRKCDGTLSLGILDVNGVPIECKCCDLEFVSLQSSRSCVRSNDVINALESRDFLSGEYGQDTILGHFGSGRVKVHVKKVHKYDECDNIEGSSEIVLVRECFQGSEKNRKKDGHDFFAERVLEMLHVEMGGVAYGSELPTWQCFLSFLYLKGYWALVSISSSSGDTIMCSLKPFTSLLAILSNFDAGHISIKAKSGSKLPKIKDQPHDTCAEDMNNSKSCSRSQTETSTSGKCVTNRDGKGKKCRKMTWGSFCEAALGGSNFDLFEVYNSSRQFAQFKKLKFLRSWMKLINQGDPNLVITPPGSKSMEESATCNGLSSEPSQVKEDVMPVSNAETSETFFNNLSERIQHGVESGMDLHNLAERVVKSSVHWLHQKCETASNSEGQQPMRNSDDSCSEAVVGKLFKLLLRNPKEMKKPHQNDDSCTKSSDPCSSSENIVREHEMQIFLRMEILRSDFSVMIEKSRKKKLVKQICSLLEIIQYLVAGGLHGDINLYDYVERTIKARYSDGLEDVVNKIYSELEMDILLFTETPNLLFNNEDSNQSWMDKLETHKMSKNNNSNKSESTEGDSLQILTNENENPQEMRERNRRNVSFTSWVPDLQRVWAPKQPKAVKGKFDSLSKKSKRKDKQRVSYSVVCETPMIGTKRTSSGDEEHDPGNSSYSVSKALFQDI</sequence>
<evidence type="ECO:0000313" key="2">
    <source>
        <dbReference type="EMBL" id="KAL3837730.1"/>
    </source>
</evidence>
<evidence type="ECO:0000313" key="3">
    <source>
        <dbReference type="Proteomes" id="UP001634393"/>
    </source>
</evidence>
<comment type="caution">
    <text evidence="2">The sequence shown here is derived from an EMBL/GenBank/DDBJ whole genome shotgun (WGS) entry which is preliminary data.</text>
</comment>
<organism evidence="2 3">
    <name type="scientific">Penstemon smallii</name>
    <dbReference type="NCBI Taxonomy" id="265156"/>
    <lineage>
        <taxon>Eukaryota</taxon>
        <taxon>Viridiplantae</taxon>
        <taxon>Streptophyta</taxon>
        <taxon>Embryophyta</taxon>
        <taxon>Tracheophyta</taxon>
        <taxon>Spermatophyta</taxon>
        <taxon>Magnoliopsida</taxon>
        <taxon>eudicotyledons</taxon>
        <taxon>Gunneridae</taxon>
        <taxon>Pentapetalae</taxon>
        <taxon>asterids</taxon>
        <taxon>lamiids</taxon>
        <taxon>Lamiales</taxon>
        <taxon>Plantaginaceae</taxon>
        <taxon>Cheloneae</taxon>
        <taxon>Penstemon</taxon>
    </lineage>
</organism>
<feature type="compositionally biased region" description="Polar residues" evidence="1">
    <location>
        <begin position="497"/>
        <end position="516"/>
    </location>
</feature>
<dbReference type="PANTHER" id="PTHR21556">
    <property type="entry name" value="TRESLIN"/>
    <property type="match status" value="1"/>
</dbReference>
<feature type="compositionally biased region" description="Polar residues" evidence="1">
    <location>
        <begin position="592"/>
        <end position="604"/>
    </location>
</feature>
<feature type="region of interest" description="Disordered" evidence="1">
    <location>
        <begin position="925"/>
        <end position="954"/>
    </location>
</feature>
<dbReference type="InterPro" id="IPR026153">
    <property type="entry name" value="Treslin"/>
</dbReference>
<evidence type="ECO:0000256" key="1">
    <source>
        <dbReference type="SAM" id="MobiDB-lite"/>
    </source>
</evidence>
<dbReference type="Proteomes" id="UP001634393">
    <property type="component" value="Unassembled WGS sequence"/>
</dbReference>
<reference evidence="2 3" key="1">
    <citation type="submission" date="2024-12" db="EMBL/GenBank/DDBJ databases">
        <title>The unique morphological basis and parallel evolutionary history of personate flowers in Penstemon.</title>
        <authorList>
            <person name="Depatie T.H."/>
            <person name="Wessinger C.A."/>
        </authorList>
    </citation>
    <scope>NUCLEOTIDE SEQUENCE [LARGE SCALE GENOMIC DNA]</scope>
    <source>
        <strain evidence="2">WTNN_2</strain>
        <tissue evidence="2">Leaf</tissue>
    </source>
</reference>
<feature type="compositionally biased region" description="Polar residues" evidence="1">
    <location>
        <begin position="850"/>
        <end position="863"/>
    </location>
</feature>
<feature type="region of interest" description="Disordered" evidence="1">
    <location>
        <begin position="897"/>
        <end position="916"/>
    </location>
</feature>
<feature type="region of interest" description="Disordered" evidence="1">
    <location>
        <begin position="587"/>
        <end position="607"/>
    </location>
</feature>
<accession>A0ABD3TN00</accession>
<gene>
    <name evidence="2" type="ORF">ACJIZ3_022321</name>
</gene>